<dbReference type="AlphaFoldDB" id="A0AAU9JU34"/>
<accession>A0AAU9JU34</accession>
<proteinExistence type="predicted"/>
<protein>
    <submittedName>
        <fullName evidence="2">Uncharacterized protein</fullName>
    </submittedName>
</protein>
<dbReference type="Proteomes" id="UP001162131">
    <property type="component" value="Unassembled WGS sequence"/>
</dbReference>
<dbReference type="EMBL" id="CAJZBQ010000050">
    <property type="protein sequence ID" value="CAG9329881.1"/>
    <property type="molecule type" value="Genomic_DNA"/>
</dbReference>
<sequence>MEIEVTILRADFKRDSGWFLQIELEEKSYPSKETKKQKQRTELAYGSDPRFERHFFTFTTSLANRISLRFGAVEATDIKSSASPHLDTKGIDPKKCTCQGVYTLVITQRKLANLRDQVPMREIYKLLHPTTKEEGCILTVSIAFNIHGIEEQIIENERVLQKVEFDRYENDPMVIKEKLLKTEELCEAKNKELAEWMGKTDSIKNALRSLGVDLAMLKKQKDSLEEENEKMAKEIKKRQNIEDIHIKVDMLSNSVPGIGLLKQEYEKLNLRLKVEKMIYEELTQDWMKIEGKKRKLEQLKEEVEKMKNAQKELEFHMHVLADRLPESLVTRENVRALDVIIKQFEAQIAKGRSQKRDRALELEVEELRHRKALNTEKFKQVQLILEENDGFLPMEEYKRLKIDEEESTPELEQIRNRGNELLKEIEQLGAQLSNDTVTGPGEGNLIQMQVQLQAAEARVAAMQERMDEQASAHAKEVAMMAAKIAELDAIIEYQRPSYQ</sequence>
<organism evidence="2 3">
    <name type="scientific">Blepharisma stoltei</name>
    <dbReference type="NCBI Taxonomy" id="1481888"/>
    <lineage>
        <taxon>Eukaryota</taxon>
        <taxon>Sar</taxon>
        <taxon>Alveolata</taxon>
        <taxon>Ciliophora</taxon>
        <taxon>Postciliodesmatophora</taxon>
        <taxon>Heterotrichea</taxon>
        <taxon>Heterotrichida</taxon>
        <taxon>Blepharismidae</taxon>
        <taxon>Blepharisma</taxon>
    </lineage>
</organism>
<evidence type="ECO:0000313" key="3">
    <source>
        <dbReference type="Proteomes" id="UP001162131"/>
    </source>
</evidence>
<keyword evidence="1" id="KW-0175">Coiled coil</keyword>
<feature type="coiled-coil region" evidence="1">
    <location>
        <begin position="207"/>
        <end position="319"/>
    </location>
</feature>
<name>A0AAU9JU34_9CILI</name>
<gene>
    <name evidence="2" type="ORF">BSTOLATCC_MIC49997</name>
</gene>
<evidence type="ECO:0000313" key="2">
    <source>
        <dbReference type="EMBL" id="CAG9329881.1"/>
    </source>
</evidence>
<feature type="coiled-coil region" evidence="1">
    <location>
        <begin position="411"/>
        <end position="472"/>
    </location>
</feature>
<reference evidence="2" key="1">
    <citation type="submission" date="2021-09" db="EMBL/GenBank/DDBJ databases">
        <authorList>
            <consortium name="AG Swart"/>
            <person name="Singh M."/>
            <person name="Singh A."/>
            <person name="Seah K."/>
            <person name="Emmerich C."/>
        </authorList>
    </citation>
    <scope>NUCLEOTIDE SEQUENCE</scope>
    <source>
        <strain evidence="2">ATCC30299</strain>
    </source>
</reference>
<keyword evidence="3" id="KW-1185">Reference proteome</keyword>
<evidence type="ECO:0000256" key="1">
    <source>
        <dbReference type="SAM" id="Coils"/>
    </source>
</evidence>
<comment type="caution">
    <text evidence="2">The sequence shown here is derived from an EMBL/GenBank/DDBJ whole genome shotgun (WGS) entry which is preliminary data.</text>
</comment>